<evidence type="ECO:0000313" key="3">
    <source>
        <dbReference type="EnsemblMetazoa" id="SMAR014953-PA"/>
    </source>
</evidence>
<feature type="compositionally biased region" description="Polar residues" evidence="1">
    <location>
        <begin position="102"/>
        <end position="114"/>
    </location>
</feature>
<dbReference type="HOGENOM" id="CLU_1951492_0_0_1"/>
<reference evidence="3" key="2">
    <citation type="submission" date="2015-02" db="UniProtKB">
        <authorList>
            <consortium name="EnsemblMetazoa"/>
        </authorList>
    </citation>
    <scope>IDENTIFICATION</scope>
</reference>
<dbReference type="Proteomes" id="UP000014500">
    <property type="component" value="Unassembled WGS sequence"/>
</dbReference>
<keyword evidence="2" id="KW-1133">Transmembrane helix</keyword>
<evidence type="ECO:0000256" key="1">
    <source>
        <dbReference type="SAM" id="MobiDB-lite"/>
    </source>
</evidence>
<accession>T1JM73</accession>
<sequence>MFDVYVLLLLQMVILCFAMCVGCWGIISLKTTPFTATPEVSSFAVAAASLAPPLCLSSSDDPYATPAKRSRLLLSFLDERELEKPFASSSDSFGVETAAPSHVTSQNQRMQNASSTTFQAYIKPLNASA</sequence>
<reference evidence="4" key="1">
    <citation type="submission" date="2011-05" db="EMBL/GenBank/DDBJ databases">
        <authorList>
            <person name="Richards S.R."/>
            <person name="Qu J."/>
            <person name="Jiang H."/>
            <person name="Jhangiani S.N."/>
            <person name="Agravi P."/>
            <person name="Goodspeed R."/>
            <person name="Gross S."/>
            <person name="Mandapat C."/>
            <person name="Jackson L."/>
            <person name="Mathew T."/>
            <person name="Pu L."/>
            <person name="Thornton R."/>
            <person name="Saada N."/>
            <person name="Wilczek-Boney K.B."/>
            <person name="Lee S."/>
            <person name="Kovar C."/>
            <person name="Wu Y."/>
            <person name="Scherer S.E."/>
            <person name="Worley K.C."/>
            <person name="Muzny D.M."/>
            <person name="Gibbs R."/>
        </authorList>
    </citation>
    <scope>NUCLEOTIDE SEQUENCE</scope>
    <source>
        <strain evidence="4">Brora</strain>
    </source>
</reference>
<keyword evidence="2" id="KW-0472">Membrane</keyword>
<feature type="transmembrane region" description="Helical" evidence="2">
    <location>
        <begin position="6"/>
        <end position="27"/>
    </location>
</feature>
<name>T1JM73_STRMM</name>
<feature type="region of interest" description="Disordered" evidence="1">
    <location>
        <begin position="87"/>
        <end position="114"/>
    </location>
</feature>
<evidence type="ECO:0000313" key="4">
    <source>
        <dbReference type="Proteomes" id="UP000014500"/>
    </source>
</evidence>
<dbReference type="EnsemblMetazoa" id="SMAR014953-RA">
    <property type="protein sequence ID" value="SMAR014953-PA"/>
    <property type="gene ID" value="SMAR014953"/>
</dbReference>
<dbReference type="EMBL" id="JH432010">
    <property type="status" value="NOT_ANNOTATED_CDS"/>
    <property type="molecule type" value="Genomic_DNA"/>
</dbReference>
<dbReference type="AlphaFoldDB" id="T1JM73"/>
<keyword evidence="2" id="KW-0812">Transmembrane</keyword>
<proteinExistence type="predicted"/>
<keyword evidence="4" id="KW-1185">Reference proteome</keyword>
<organism evidence="3 4">
    <name type="scientific">Strigamia maritima</name>
    <name type="common">European centipede</name>
    <name type="synonym">Geophilus maritimus</name>
    <dbReference type="NCBI Taxonomy" id="126957"/>
    <lineage>
        <taxon>Eukaryota</taxon>
        <taxon>Metazoa</taxon>
        <taxon>Ecdysozoa</taxon>
        <taxon>Arthropoda</taxon>
        <taxon>Myriapoda</taxon>
        <taxon>Chilopoda</taxon>
        <taxon>Pleurostigmophora</taxon>
        <taxon>Geophilomorpha</taxon>
        <taxon>Linotaeniidae</taxon>
        <taxon>Strigamia</taxon>
    </lineage>
</organism>
<protein>
    <submittedName>
        <fullName evidence="3">Uncharacterized protein</fullName>
    </submittedName>
</protein>
<evidence type="ECO:0000256" key="2">
    <source>
        <dbReference type="SAM" id="Phobius"/>
    </source>
</evidence>